<proteinExistence type="predicted"/>
<keyword evidence="2" id="KW-0732">Signal</keyword>
<feature type="compositionally biased region" description="Low complexity" evidence="1">
    <location>
        <begin position="264"/>
        <end position="285"/>
    </location>
</feature>
<feature type="chain" id="PRO_5039883030" evidence="2">
    <location>
        <begin position="17"/>
        <end position="364"/>
    </location>
</feature>
<gene>
    <name evidence="3" type="ORF">IV203_002673</name>
    <name evidence="4" type="ORF">IV203_034613</name>
</gene>
<feature type="region of interest" description="Disordered" evidence="1">
    <location>
        <begin position="249"/>
        <end position="340"/>
    </location>
</feature>
<dbReference type="AlphaFoldDB" id="A0A9K3PTS9"/>
<feature type="compositionally biased region" description="Low complexity" evidence="1">
    <location>
        <begin position="296"/>
        <end position="317"/>
    </location>
</feature>
<feature type="compositionally biased region" description="Polar residues" evidence="1">
    <location>
        <begin position="325"/>
        <end position="340"/>
    </location>
</feature>
<name>A0A9K3PTS9_9STRA</name>
<evidence type="ECO:0000313" key="5">
    <source>
        <dbReference type="Proteomes" id="UP000693970"/>
    </source>
</evidence>
<keyword evidence="5" id="KW-1185">Reference proteome</keyword>
<accession>A0A9K3PTS9</accession>
<feature type="compositionally biased region" description="Pro residues" evidence="1">
    <location>
        <begin position="254"/>
        <end position="263"/>
    </location>
</feature>
<feature type="signal peptide" evidence="2">
    <location>
        <begin position="1"/>
        <end position="16"/>
    </location>
</feature>
<evidence type="ECO:0000256" key="2">
    <source>
        <dbReference type="SAM" id="SignalP"/>
    </source>
</evidence>
<sequence length="364" mass="39988">MKVWPQIAVLLHLVSSGVVEPRIRQASSNINTETIVPAKVPTIIRRRKSNVELIHIPSTGGSENGDNDHGGSRLGIMTTLKDHPQQLNLEALNNAARNNQLNFMVQFPKLDLQTKNRHEQPSLVERLNQRNKKFAVEELAQPEAILRAMSLSVSSYGIFSRDVSMSMDFPKTRSNSDFDLALREERNFFLRSGSLSMLVDLPEDREIVLFQMSGMSMSLGTEVRSTRAGPKWRIQSRESILNQYQMIDMSMPSEPTPPSPETLPPGSTSPPATMPSIMTTIPTTILPGQPTMAPGSSIPTLVSESSSSLSPSAEAEPPSMPDRTLSPTEASSNEFPSGLRSSVRYSGMVGSVIVLLCTIMSVIW</sequence>
<evidence type="ECO:0000313" key="4">
    <source>
        <dbReference type="EMBL" id="KAG7359515.1"/>
    </source>
</evidence>
<dbReference type="Proteomes" id="UP000693970">
    <property type="component" value="Unassembled WGS sequence"/>
</dbReference>
<reference evidence="4" key="1">
    <citation type="journal article" date="2021" name="Sci. Rep.">
        <title>Diploid genomic architecture of Nitzschia inconspicua, an elite biomass production diatom.</title>
        <authorList>
            <person name="Oliver A."/>
            <person name="Podell S."/>
            <person name="Pinowska A."/>
            <person name="Traller J.C."/>
            <person name="Smith S.R."/>
            <person name="McClure R."/>
            <person name="Beliaev A."/>
            <person name="Bohutskyi P."/>
            <person name="Hill E.A."/>
            <person name="Rabines A."/>
            <person name="Zheng H."/>
            <person name="Allen L.Z."/>
            <person name="Kuo A."/>
            <person name="Grigoriev I.V."/>
            <person name="Allen A.E."/>
            <person name="Hazlebeck D."/>
            <person name="Allen E.E."/>
        </authorList>
    </citation>
    <scope>NUCLEOTIDE SEQUENCE</scope>
    <source>
        <strain evidence="4">Hildebrandi</strain>
    </source>
</reference>
<dbReference type="EMBL" id="JAGRRH010000045">
    <property type="protein sequence ID" value="KAG7338944.1"/>
    <property type="molecule type" value="Genomic_DNA"/>
</dbReference>
<reference evidence="4" key="2">
    <citation type="submission" date="2021-04" db="EMBL/GenBank/DDBJ databases">
        <authorList>
            <person name="Podell S."/>
        </authorList>
    </citation>
    <scope>NUCLEOTIDE SEQUENCE</scope>
    <source>
        <strain evidence="4">Hildebrandi</strain>
    </source>
</reference>
<organism evidence="4 5">
    <name type="scientific">Nitzschia inconspicua</name>
    <dbReference type="NCBI Taxonomy" id="303405"/>
    <lineage>
        <taxon>Eukaryota</taxon>
        <taxon>Sar</taxon>
        <taxon>Stramenopiles</taxon>
        <taxon>Ochrophyta</taxon>
        <taxon>Bacillariophyta</taxon>
        <taxon>Bacillariophyceae</taxon>
        <taxon>Bacillariophycidae</taxon>
        <taxon>Bacillariales</taxon>
        <taxon>Bacillariaceae</taxon>
        <taxon>Nitzschia</taxon>
    </lineage>
</organism>
<dbReference type="EMBL" id="JAGRRH010000013">
    <property type="protein sequence ID" value="KAG7359515.1"/>
    <property type="molecule type" value="Genomic_DNA"/>
</dbReference>
<comment type="caution">
    <text evidence="4">The sequence shown here is derived from an EMBL/GenBank/DDBJ whole genome shotgun (WGS) entry which is preliminary data.</text>
</comment>
<evidence type="ECO:0000256" key="1">
    <source>
        <dbReference type="SAM" id="MobiDB-lite"/>
    </source>
</evidence>
<protein>
    <submittedName>
        <fullName evidence="4">Uncharacterized protein</fullName>
    </submittedName>
</protein>
<evidence type="ECO:0000313" key="3">
    <source>
        <dbReference type="EMBL" id="KAG7338944.1"/>
    </source>
</evidence>